<dbReference type="Pfam" id="PF02875">
    <property type="entry name" value="Mur_ligase_C"/>
    <property type="match status" value="1"/>
</dbReference>
<dbReference type="InterPro" id="IPR035911">
    <property type="entry name" value="MurE/MurF_N"/>
</dbReference>
<dbReference type="InterPro" id="IPR000713">
    <property type="entry name" value="Mur_ligase_N"/>
</dbReference>
<dbReference type="Proteomes" id="UP000017819">
    <property type="component" value="Unassembled WGS sequence"/>
</dbReference>
<dbReference type="UniPathway" id="UPA00219"/>
<reference evidence="15 16" key="1">
    <citation type="journal article" date="2014" name="Genome Announc.">
        <title>Draft Genome Sequence of Lutibaculum baratangense Strain AMV1T, Isolated from a Mud Volcano in Andamans, India.</title>
        <authorList>
            <person name="Singh A."/>
            <person name="Sreenivas A."/>
            <person name="Sathyanarayana Reddy G."/>
            <person name="Pinnaka A.K."/>
            <person name="Shivaji S."/>
        </authorList>
    </citation>
    <scope>NUCLEOTIDE SEQUENCE [LARGE SCALE GENOMIC DNA]</scope>
    <source>
        <strain evidence="15 16">AMV1</strain>
    </source>
</reference>
<evidence type="ECO:0000256" key="6">
    <source>
        <dbReference type="ARBA" id="ARBA00022960"/>
    </source>
</evidence>
<dbReference type="STRING" id="631454.N177_0314"/>
<dbReference type="Pfam" id="PF08245">
    <property type="entry name" value="Mur_ligase_M"/>
    <property type="match status" value="1"/>
</dbReference>
<dbReference type="AlphaFoldDB" id="V4RWE7"/>
<evidence type="ECO:0000256" key="3">
    <source>
        <dbReference type="ARBA" id="ARBA00022618"/>
    </source>
</evidence>
<protein>
    <recommendedName>
        <fullName evidence="10 11">UDP-N-acetylmuramoyl-tripeptide--D-alanyl-D-alanine ligase</fullName>
        <ecNumber evidence="10 11">6.3.2.10</ecNumber>
    </recommendedName>
    <alternativeName>
        <fullName evidence="10">D-alanyl-D-alanine-adding enzyme</fullName>
    </alternativeName>
</protein>
<keyword evidence="16" id="KW-1185">Reference proteome</keyword>
<dbReference type="EC" id="6.3.2.10" evidence="10 11"/>
<dbReference type="InterPro" id="IPR051046">
    <property type="entry name" value="MurCDEF_CellWall_CoF430Synth"/>
</dbReference>
<accession>V4RWE7</accession>
<dbReference type="GO" id="GO:0051301">
    <property type="term" value="P:cell division"/>
    <property type="evidence" value="ECO:0007669"/>
    <property type="project" value="UniProtKB-KW"/>
</dbReference>
<feature type="domain" description="Mur ligase C-terminal" evidence="13">
    <location>
        <begin position="327"/>
        <end position="450"/>
    </location>
</feature>
<comment type="caution">
    <text evidence="15">The sequence shown here is derived from an EMBL/GenBank/DDBJ whole genome shotgun (WGS) entry which is preliminary data.</text>
</comment>
<dbReference type="GO" id="GO:0047480">
    <property type="term" value="F:UDP-N-acetylmuramoyl-tripeptide-D-alanyl-D-alanine ligase activity"/>
    <property type="evidence" value="ECO:0007669"/>
    <property type="project" value="UniProtKB-UniRule"/>
</dbReference>
<dbReference type="EMBL" id="AWXZ01000007">
    <property type="protein sequence ID" value="ESR27335.1"/>
    <property type="molecule type" value="Genomic_DNA"/>
</dbReference>
<evidence type="ECO:0000256" key="4">
    <source>
        <dbReference type="ARBA" id="ARBA00022741"/>
    </source>
</evidence>
<evidence type="ECO:0000256" key="7">
    <source>
        <dbReference type="ARBA" id="ARBA00022984"/>
    </source>
</evidence>
<feature type="domain" description="Mur ligase N-terminal catalytic" evidence="12">
    <location>
        <begin position="26"/>
        <end position="73"/>
    </location>
</feature>
<dbReference type="GO" id="GO:0005737">
    <property type="term" value="C:cytoplasm"/>
    <property type="evidence" value="ECO:0007669"/>
    <property type="project" value="UniProtKB-SubCell"/>
</dbReference>
<feature type="binding site" evidence="10">
    <location>
        <begin position="114"/>
        <end position="120"/>
    </location>
    <ligand>
        <name>ATP</name>
        <dbReference type="ChEBI" id="CHEBI:30616"/>
    </ligand>
</feature>
<dbReference type="NCBIfam" id="TIGR01143">
    <property type="entry name" value="murF"/>
    <property type="match status" value="1"/>
</dbReference>
<keyword evidence="1 10" id="KW-0963">Cytoplasm</keyword>
<evidence type="ECO:0000313" key="16">
    <source>
        <dbReference type="Proteomes" id="UP000017819"/>
    </source>
</evidence>
<dbReference type="NCBIfam" id="NF010693">
    <property type="entry name" value="PRK14093.1"/>
    <property type="match status" value="1"/>
</dbReference>
<dbReference type="InterPro" id="IPR036615">
    <property type="entry name" value="Mur_ligase_C_dom_sf"/>
</dbReference>
<proteinExistence type="inferred from homology"/>
<keyword evidence="7 10" id="KW-0573">Peptidoglycan synthesis</keyword>
<comment type="similarity">
    <text evidence="10">Belongs to the MurCDEF family. MurF subfamily.</text>
</comment>
<keyword evidence="8 10" id="KW-0131">Cell cycle</keyword>
<keyword evidence="3 10" id="KW-0132">Cell division</keyword>
<dbReference type="Pfam" id="PF01225">
    <property type="entry name" value="Mur_ligase"/>
    <property type="match status" value="1"/>
</dbReference>
<keyword evidence="2 10" id="KW-0436">Ligase</keyword>
<dbReference type="GO" id="GO:0008360">
    <property type="term" value="P:regulation of cell shape"/>
    <property type="evidence" value="ECO:0007669"/>
    <property type="project" value="UniProtKB-KW"/>
</dbReference>
<keyword evidence="9 10" id="KW-0961">Cell wall biogenesis/degradation</keyword>
<dbReference type="SUPFAM" id="SSF53244">
    <property type="entry name" value="MurD-like peptide ligases, peptide-binding domain"/>
    <property type="match status" value="1"/>
</dbReference>
<evidence type="ECO:0000256" key="10">
    <source>
        <dbReference type="HAMAP-Rule" id="MF_02019"/>
    </source>
</evidence>
<comment type="catalytic activity">
    <reaction evidence="10 11">
        <text>D-alanyl-D-alanine + UDP-N-acetyl-alpha-D-muramoyl-L-alanyl-gamma-D-glutamyl-meso-2,6-diaminopimelate + ATP = UDP-N-acetyl-alpha-D-muramoyl-L-alanyl-gamma-D-glutamyl-meso-2,6-diaminopimeloyl-D-alanyl-D-alanine + ADP + phosphate + H(+)</text>
        <dbReference type="Rhea" id="RHEA:28374"/>
        <dbReference type="ChEBI" id="CHEBI:15378"/>
        <dbReference type="ChEBI" id="CHEBI:30616"/>
        <dbReference type="ChEBI" id="CHEBI:43474"/>
        <dbReference type="ChEBI" id="CHEBI:57822"/>
        <dbReference type="ChEBI" id="CHEBI:61386"/>
        <dbReference type="ChEBI" id="CHEBI:83905"/>
        <dbReference type="ChEBI" id="CHEBI:456216"/>
        <dbReference type="EC" id="6.3.2.10"/>
    </reaction>
</comment>
<evidence type="ECO:0000256" key="9">
    <source>
        <dbReference type="ARBA" id="ARBA00023316"/>
    </source>
</evidence>
<evidence type="ECO:0000313" key="15">
    <source>
        <dbReference type="EMBL" id="ESR27335.1"/>
    </source>
</evidence>
<keyword evidence="5 10" id="KW-0067">ATP-binding</keyword>
<sequence length="474" mass="50145">MNALWTGRSLLEAVNGRSVGGEVGDINGVSIDSRTIGDGDVFFAIRGDRFDGHDFVAQCFERGAAVAVVAEREMHRFDPPPGPLVVVADVLAALTALGAASRDRTAARIVGVTGSVGKTSTKEALRLALGKAGRTHASVASFNNHWGVPLSLARMPQDTEYGVFEMGMNAAGEIAALTLLVRPQVAIITTVAPVHLAFFNSVEEIADAKAEIFESMEPGGTAILNLDNEHFDRLAAKAQARGLNVVSFGEREGAAARVRRYKLHADCSCVVADILGTEVTYKLGVPGRHLILNSLAVLAAVKIAGADLALAALALGELAPPAGRGARFQLKLPRGSATLIDESYNANPVSMRAAIEMLGQADTGFRGRRIAVLGDMLELGEEGPGMHRELANDLRRCEIDLVYASGPLMNELWQAVPHARRGRYAAGSDALLPHLVAELRDGDVVMVKGSLGSRMGPIVKELRQRFPDDAAGAA</sequence>
<organism evidence="15 16">
    <name type="scientific">Lutibaculum baratangense AMV1</name>
    <dbReference type="NCBI Taxonomy" id="631454"/>
    <lineage>
        <taxon>Bacteria</taxon>
        <taxon>Pseudomonadati</taxon>
        <taxon>Pseudomonadota</taxon>
        <taxon>Alphaproteobacteria</taxon>
        <taxon>Hyphomicrobiales</taxon>
        <taxon>Tepidamorphaceae</taxon>
        <taxon>Lutibaculum</taxon>
    </lineage>
</organism>
<dbReference type="OrthoDB" id="9801978at2"/>
<dbReference type="RefSeq" id="WP_023430471.1">
    <property type="nucleotide sequence ID" value="NZ_AWXZ01000007.1"/>
</dbReference>
<dbReference type="InterPro" id="IPR004101">
    <property type="entry name" value="Mur_ligase_C"/>
</dbReference>
<evidence type="ECO:0000256" key="11">
    <source>
        <dbReference type="RuleBase" id="RU004136"/>
    </source>
</evidence>
<name>V4RWE7_9HYPH</name>
<dbReference type="Gene3D" id="3.90.190.20">
    <property type="entry name" value="Mur ligase, C-terminal domain"/>
    <property type="match status" value="1"/>
</dbReference>
<comment type="function">
    <text evidence="10 11">Involved in cell wall formation. Catalyzes the final step in the synthesis of UDP-N-acetylmuramoyl-pentapeptide, the precursor of murein.</text>
</comment>
<dbReference type="InterPro" id="IPR005863">
    <property type="entry name" value="UDP-N-AcMur_synth"/>
</dbReference>
<dbReference type="Gene3D" id="3.40.1190.10">
    <property type="entry name" value="Mur-like, catalytic domain"/>
    <property type="match status" value="1"/>
</dbReference>
<keyword evidence="4 10" id="KW-0547">Nucleotide-binding</keyword>
<dbReference type="PANTHER" id="PTHR43024:SF1">
    <property type="entry name" value="UDP-N-ACETYLMURAMOYL-TRIPEPTIDE--D-ALANYL-D-ALANINE LIGASE"/>
    <property type="match status" value="1"/>
</dbReference>
<dbReference type="Gene3D" id="3.40.1390.10">
    <property type="entry name" value="MurE/MurF, N-terminal domain"/>
    <property type="match status" value="1"/>
</dbReference>
<dbReference type="GO" id="GO:0009252">
    <property type="term" value="P:peptidoglycan biosynthetic process"/>
    <property type="evidence" value="ECO:0007669"/>
    <property type="project" value="UniProtKB-UniRule"/>
</dbReference>
<dbReference type="eggNOG" id="COG0770">
    <property type="taxonomic scope" value="Bacteria"/>
</dbReference>
<dbReference type="InterPro" id="IPR036565">
    <property type="entry name" value="Mur-like_cat_sf"/>
</dbReference>
<dbReference type="SUPFAM" id="SSF63418">
    <property type="entry name" value="MurE/MurF N-terminal domain"/>
    <property type="match status" value="1"/>
</dbReference>
<evidence type="ECO:0000256" key="8">
    <source>
        <dbReference type="ARBA" id="ARBA00023306"/>
    </source>
</evidence>
<feature type="domain" description="Mur ligase central" evidence="14">
    <location>
        <begin position="112"/>
        <end position="301"/>
    </location>
</feature>
<dbReference type="SUPFAM" id="SSF53623">
    <property type="entry name" value="MurD-like peptide ligases, catalytic domain"/>
    <property type="match status" value="1"/>
</dbReference>
<keyword evidence="6 10" id="KW-0133">Cell shape</keyword>
<comment type="pathway">
    <text evidence="10 11">Cell wall biogenesis; peptidoglycan biosynthesis.</text>
</comment>
<evidence type="ECO:0000259" key="12">
    <source>
        <dbReference type="Pfam" id="PF01225"/>
    </source>
</evidence>
<dbReference type="InterPro" id="IPR013221">
    <property type="entry name" value="Mur_ligase_cen"/>
</dbReference>
<evidence type="ECO:0000259" key="14">
    <source>
        <dbReference type="Pfam" id="PF08245"/>
    </source>
</evidence>
<evidence type="ECO:0000256" key="1">
    <source>
        <dbReference type="ARBA" id="ARBA00022490"/>
    </source>
</evidence>
<evidence type="ECO:0000256" key="5">
    <source>
        <dbReference type="ARBA" id="ARBA00022840"/>
    </source>
</evidence>
<gene>
    <name evidence="10" type="primary">murF</name>
    <name evidence="15" type="ORF">N177_0314</name>
</gene>
<dbReference type="PATRIC" id="fig|631454.5.peg.312"/>
<evidence type="ECO:0000259" key="13">
    <source>
        <dbReference type="Pfam" id="PF02875"/>
    </source>
</evidence>
<dbReference type="GO" id="GO:0005524">
    <property type="term" value="F:ATP binding"/>
    <property type="evidence" value="ECO:0007669"/>
    <property type="project" value="UniProtKB-UniRule"/>
</dbReference>
<dbReference type="GO" id="GO:0008766">
    <property type="term" value="F:UDP-N-acetylmuramoylalanyl-D-glutamyl-2,6-diaminopimelate-D-alanyl-D-alanine ligase activity"/>
    <property type="evidence" value="ECO:0007669"/>
    <property type="project" value="RHEA"/>
</dbReference>
<evidence type="ECO:0000256" key="2">
    <source>
        <dbReference type="ARBA" id="ARBA00022598"/>
    </source>
</evidence>
<dbReference type="HAMAP" id="MF_02019">
    <property type="entry name" value="MurF"/>
    <property type="match status" value="1"/>
</dbReference>
<dbReference type="PANTHER" id="PTHR43024">
    <property type="entry name" value="UDP-N-ACETYLMURAMOYL-TRIPEPTIDE--D-ALANYL-D-ALANINE LIGASE"/>
    <property type="match status" value="1"/>
</dbReference>
<dbReference type="GO" id="GO:0071555">
    <property type="term" value="P:cell wall organization"/>
    <property type="evidence" value="ECO:0007669"/>
    <property type="project" value="UniProtKB-KW"/>
</dbReference>
<comment type="subcellular location">
    <subcellularLocation>
        <location evidence="10 11">Cytoplasm</location>
    </subcellularLocation>
</comment>